<evidence type="ECO:0000259" key="6">
    <source>
        <dbReference type="PROSITE" id="PS50237"/>
    </source>
</evidence>
<feature type="repeat" description="RCC1" evidence="5">
    <location>
        <begin position="220"/>
        <end position="271"/>
    </location>
</feature>
<dbReference type="InterPro" id="IPR000569">
    <property type="entry name" value="HECT_dom"/>
</dbReference>
<keyword evidence="3 4" id="KW-0833">Ubl conjugation pathway</keyword>
<evidence type="ECO:0000256" key="5">
    <source>
        <dbReference type="PROSITE-ProRule" id="PRU00235"/>
    </source>
</evidence>
<keyword evidence="2" id="KW-0677">Repeat</keyword>
<dbReference type="PANTHER" id="PTHR45622">
    <property type="entry name" value="UBIQUITIN-PROTEIN LIGASE E3A-RELATED"/>
    <property type="match status" value="1"/>
</dbReference>
<dbReference type="Gene3D" id="3.90.1750.10">
    <property type="entry name" value="Hect, E3 ligase catalytic domains"/>
    <property type="match status" value="1"/>
</dbReference>
<reference evidence="7 8" key="1">
    <citation type="journal article" date="2021" name="Cell">
        <title>Tracing the genetic footprints of vertebrate landing in non-teleost ray-finned fishes.</title>
        <authorList>
            <person name="Bi X."/>
            <person name="Wang K."/>
            <person name="Yang L."/>
            <person name="Pan H."/>
            <person name="Jiang H."/>
            <person name="Wei Q."/>
            <person name="Fang M."/>
            <person name="Yu H."/>
            <person name="Zhu C."/>
            <person name="Cai Y."/>
            <person name="He Y."/>
            <person name="Gan X."/>
            <person name="Zeng H."/>
            <person name="Yu D."/>
            <person name="Zhu Y."/>
            <person name="Jiang H."/>
            <person name="Qiu Q."/>
            <person name="Yang H."/>
            <person name="Zhang Y.E."/>
            <person name="Wang W."/>
            <person name="Zhu M."/>
            <person name="He S."/>
            <person name="Zhang G."/>
        </authorList>
    </citation>
    <scope>NUCLEOTIDE SEQUENCE [LARGE SCALE GENOMIC DNA]</scope>
    <source>
        <strain evidence="7">Bchr_013</strain>
    </source>
</reference>
<keyword evidence="7" id="KW-0436">Ligase</keyword>
<dbReference type="AlphaFoldDB" id="A0A8X8BPP7"/>
<dbReference type="GO" id="GO:0005737">
    <property type="term" value="C:cytoplasm"/>
    <property type="evidence" value="ECO:0007669"/>
    <property type="project" value="TreeGrafter"/>
</dbReference>
<dbReference type="InterPro" id="IPR051709">
    <property type="entry name" value="Ub-ligase/GTPase-reg"/>
</dbReference>
<dbReference type="PROSITE" id="PS50237">
    <property type="entry name" value="HECT"/>
    <property type="match status" value="1"/>
</dbReference>
<feature type="repeat" description="RCC1" evidence="5">
    <location>
        <begin position="178"/>
        <end position="219"/>
    </location>
</feature>
<evidence type="ECO:0000256" key="3">
    <source>
        <dbReference type="ARBA" id="ARBA00022786"/>
    </source>
</evidence>
<feature type="non-terminal residue" evidence="7">
    <location>
        <position position="1"/>
    </location>
</feature>
<dbReference type="Pfam" id="PF25390">
    <property type="entry name" value="WD40_RLD"/>
    <property type="match status" value="1"/>
</dbReference>
<dbReference type="Pfam" id="PF00632">
    <property type="entry name" value="HECT"/>
    <property type="match status" value="2"/>
</dbReference>
<dbReference type="GO" id="GO:0016874">
    <property type="term" value="F:ligase activity"/>
    <property type="evidence" value="ECO:0007669"/>
    <property type="project" value="UniProtKB-KW"/>
</dbReference>
<dbReference type="PRINTS" id="PR00633">
    <property type="entry name" value="RCCNDNSATION"/>
</dbReference>
<keyword evidence="8" id="KW-1185">Reference proteome</keyword>
<dbReference type="GO" id="GO:0061630">
    <property type="term" value="F:ubiquitin protein ligase activity"/>
    <property type="evidence" value="ECO:0007669"/>
    <property type="project" value="TreeGrafter"/>
</dbReference>
<keyword evidence="1" id="KW-0808">Transferase</keyword>
<name>A0A8X8BPP7_POLSE</name>
<dbReference type="InterPro" id="IPR009091">
    <property type="entry name" value="RCC1/BLIP-II"/>
</dbReference>
<feature type="repeat" description="RCC1" evidence="5">
    <location>
        <begin position="272"/>
        <end position="323"/>
    </location>
</feature>
<dbReference type="InterPro" id="IPR035983">
    <property type="entry name" value="Hect_E3_ubiquitin_ligase"/>
</dbReference>
<dbReference type="GO" id="GO:0016567">
    <property type="term" value="P:protein ubiquitination"/>
    <property type="evidence" value="ECO:0007669"/>
    <property type="project" value="TreeGrafter"/>
</dbReference>
<dbReference type="SMART" id="SM00119">
    <property type="entry name" value="HECTc"/>
    <property type="match status" value="1"/>
</dbReference>
<accession>A0A8X8BPP7</accession>
<evidence type="ECO:0000313" key="7">
    <source>
        <dbReference type="EMBL" id="KAG2465853.1"/>
    </source>
</evidence>
<gene>
    <name evidence="7" type="primary">Herc4_1</name>
    <name evidence="7" type="ORF">GTO96_0016102</name>
</gene>
<dbReference type="PROSITE" id="PS50012">
    <property type="entry name" value="RCC1_3"/>
    <property type="match status" value="5"/>
</dbReference>
<dbReference type="EMBL" id="JAATIS010001721">
    <property type="protein sequence ID" value="KAG2465853.1"/>
    <property type="molecule type" value="Genomic_DNA"/>
</dbReference>
<dbReference type="Gene3D" id="3.30.2410.10">
    <property type="entry name" value="Hect, E3 ligase catalytic domain"/>
    <property type="match status" value="1"/>
</dbReference>
<feature type="repeat" description="RCC1" evidence="5">
    <location>
        <begin position="131"/>
        <end position="177"/>
    </location>
</feature>
<evidence type="ECO:0000256" key="4">
    <source>
        <dbReference type="PROSITE-ProRule" id="PRU00104"/>
    </source>
</evidence>
<sequence length="883" mass="99200">MQPQPQRPGRQAGSQLRVSAESGAQWSSGVMYCFGRTSWNDFALTPRSMASANQENISNPFFSQKKISGLACRDGVVAFVHEHGSGELWIEEDTDEQAIQGRLMEMKLPKDDKIKVVDCGKSSVLVLSDTGKLYEWIVPKYQNLPKAVNPRIMKDLEGTCIIQVACGDDHHLALSKDGRVFAWDNNQIHSGSVLLRSLCGVPVAQIAAGGNHSFVLSVSGTVYGWGRNNAGQLGLGDTNDRATPVLVTSLEFKGVSFISCGDEHTAVLTKDGLVFTFGAGDRGQLGHNSTRNEVRPRLVTELWGQPVSQIACGRRHTLALTHATGKLHTFGCVHHKQLGRRTAGSQSVPMPVKLPSEKRFSLMVDRIFAGGDQSFILCLKKKDAEPLETFRTLLPGKRISRMDHSMLKKWTAKSEGKSRKAVKADIELIFSSAACVNASFLSQDHHLRSSIESLGLDLPRVRETFKILSESNLLLPVKAVVQRRLLPNQPTEPASTEVLRVYLIVTELIDLLRRKKYDIGTITAIMAAAILRQNSRCSLSLESLWRKIPPDAFEKLVLVCRDASSQLMFLQSEGSSEALQNTLSVLQKLSNGRRYNPTCHRAVHLRDECPDYTPHVFQDQAFLFDQYPCILDMDTKLFLLRTQAQRMTSDIFVGDNTLLVNRETILADTLQVLKQNTFQYWFPLKVQFAGENGIDAGGLKREFFKVLARELYGSADGMFQVDDSSGLLWFRQEEGSELYHLIGLLCGLALYNDCVADFHFPLALYKKLLGFEVTLEDLEELSPTVGRQKYVDACVDHLLNKSIQMQFEAFKHSFQKACPNPMWTLFLPEELKSALCGSTKFDWEHFEKITRYEEYDSEDPTIRNFWTMFHRFTEDQKTTFMGN</sequence>
<dbReference type="PANTHER" id="PTHR45622:SF73">
    <property type="entry name" value="E3 UBIQUITIN-PROTEIN LIGASE HERC4-LIKE ISOFORM X1-RELATED"/>
    <property type="match status" value="1"/>
</dbReference>
<comment type="caution">
    <text evidence="7">The sequence shown here is derived from an EMBL/GenBank/DDBJ whole genome shotgun (WGS) entry which is preliminary data.</text>
</comment>
<feature type="repeat" description="RCC1" evidence="5">
    <location>
        <begin position="325"/>
        <end position="380"/>
    </location>
</feature>
<dbReference type="PROSITE" id="PS00626">
    <property type="entry name" value="RCC1_2"/>
    <property type="match status" value="3"/>
</dbReference>
<protein>
    <submittedName>
        <fullName evidence="7">HERC4 ligase</fullName>
    </submittedName>
</protein>
<feature type="domain" description="HECT" evidence="6">
    <location>
        <begin position="669"/>
        <end position="883"/>
    </location>
</feature>
<proteinExistence type="predicted"/>
<dbReference type="InterPro" id="IPR058923">
    <property type="entry name" value="RCC1-like_dom"/>
</dbReference>
<dbReference type="Proteomes" id="UP000886611">
    <property type="component" value="Unassembled WGS sequence"/>
</dbReference>
<comment type="caution">
    <text evidence="4">Lacks conserved residue(s) required for the propagation of feature annotation.</text>
</comment>
<dbReference type="GO" id="GO:0006511">
    <property type="term" value="P:ubiquitin-dependent protein catabolic process"/>
    <property type="evidence" value="ECO:0007669"/>
    <property type="project" value="TreeGrafter"/>
</dbReference>
<evidence type="ECO:0000256" key="2">
    <source>
        <dbReference type="ARBA" id="ARBA00022737"/>
    </source>
</evidence>
<evidence type="ECO:0000313" key="8">
    <source>
        <dbReference type="Proteomes" id="UP000886611"/>
    </source>
</evidence>
<feature type="non-terminal residue" evidence="7">
    <location>
        <position position="883"/>
    </location>
</feature>
<evidence type="ECO:0000256" key="1">
    <source>
        <dbReference type="ARBA" id="ARBA00022679"/>
    </source>
</evidence>
<dbReference type="SUPFAM" id="SSF56204">
    <property type="entry name" value="Hect, E3 ligase catalytic domain"/>
    <property type="match status" value="1"/>
</dbReference>
<organism evidence="7 8">
    <name type="scientific">Polypterus senegalus</name>
    <name type="common">Senegal bichir</name>
    <dbReference type="NCBI Taxonomy" id="55291"/>
    <lineage>
        <taxon>Eukaryota</taxon>
        <taxon>Metazoa</taxon>
        <taxon>Chordata</taxon>
        <taxon>Craniata</taxon>
        <taxon>Vertebrata</taxon>
        <taxon>Euteleostomi</taxon>
        <taxon>Actinopterygii</taxon>
        <taxon>Polypteriformes</taxon>
        <taxon>Polypteridae</taxon>
        <taxon>Polypterus</taxon>
    </lineage>
</organism>
<dbReference type="SUPFAM" id="SSF50985">
    <property type="entry name" value="RCC1/BLIP-II"/>
    <property type="match status" value="1"/>
</dbReference>
<dbReference type="Gene3D" id="2.130.10.30">
    <property type="entry name" value="Regulator of chromosome condensation 1/beta-lactamase-inhibitor protein II"/>
    <property type="match status" value="2"/>
</dbReference>
<dbReference type="InterPro" id="IPR000408">
    <property type="entry name" value="Reg_chr_condens"/>
</dbReference>